<sequence length="321" mass="35847">MVGKSCSVSGGRGDLTRGAGGLDWAMPVPRPIPQFHLYGETPQETPFDFVSVETIEDRARRGGWRIEPHSHQNLDQILVLRVGSGSVMMDGAESAIGPRSVVVVPATSVHGFDFHEGAGGAVFSFTSDTLREQRDRAGSIYDRLTAIFTKPVLSFAEDDRFDRVWSIAERLKAEIETDGTAAQIAVRAWLALLVVEIIRRSAGAGANTGPVMRTDAVMERLRRLIEERFRTTRRVGDYADALAMTVDRLTEHTKRVAGVTPGHMVRNRVVLEAKRQLAFTDFTVGQIAFDLGFTDPAHFSRYFRRYTDLTPQQFREHQRRS</sequence>
<reference evidence="5" key="1">
    <citation type="submission" date="2019-03" db="EMBL/GenBank/DDBJ databases">
        <title>Afifella sp. nov., isolated from activated sludge.</title>
        <authorList>
            <person name="Li Q."/>
            <person name="Liu Y."/>
        </authorList>
    </citation>
    <scope>NUCLEOTIDE SEQUENCE</scope>
    <source>
        <strain evidence="5">L72</strain>
    </source>
</reference>
<dbReference type="Proteomes" id="UP000773614">
    <property type="component" value="Unassembled WGS sequence"/>
</dbReference>
<dbReference type="Pfam" id="PF12833">
    <property type="entry name" value="HTH_18"/>
    <property type="match status" value="1"/>
</dbReference>
<evidence type="ECO:0000259" key="4">
    <source>
        <dbReference type="PROSITE" id="PS01124"/>
    </source>
</evidence>
<dbReference type="PANTHER" id="PTHR43280">
    <property type="entry name" value="ARAC-FAMILY TRANSCRIPTIONAL REGULATOR"/>
    <property type="match status" value="1"/>
</dbReference>
<evidence type="ECO:0000256" key="2">
    <source>
        <dbReference type="ARBA" id="ARBA00023125"/>
    </source>
</evidence>
<dbReference type="InterPro" id="IPR018060">
    <property type="entry name" value="HTH_AraC"/>
</dbReference>
<accession>A0A964T3X0</accession>
<keyword evidence="3" id="KW-0804">Transcription</keyword>
<dbReference type="SUPFAM" id="SSF46689">
    <property type="entry name" value="Homeodomain-like"/>
    <property type="match status" value="1"/>
</dbReference>
<protein>
    <submittedName>
        <fullName evidence="5">Helix-turn-helix domain-containing protein</fullName>
    </submittedName>
</protein>
<organism evidence="5 6">
    <name type="scientific">Propylenella binzhouense</name>
    <dbReference type="NCBI Taxonomy" id="2555902"/>
    <lineage>
        <taxon>Bacteria</taxon>
        <taxon>Pseudomonadati</taxon>
        <taxon>Pseudomonadota</taxon>
        <taxon>Alphaproteobacteria</taxon>
        <taxon>Hyphomicrobiales</taxon>
        <taxon>Propylenellaceae</taxon>
        <taxon>Propylenella</taxon>
    </lineage>
</organism>
<dbReference type="InterPro" id="IPR011051">
    <property type="entry name" value="RmlC_Cupin_sf"/>
</dbReference>
<evidence type="ECO:0000256" key="1">
    <source>
        <dbReference type="ARBA" id="ARBA00023015"/>
    </source>
</evidence>
<keyword evidence="1" id="KW-0805">Transcription regulation</keyword>
<dbReference type="Gene3D" id="2.60.120.10">
    <property type="entry name" value="Jelly Rolls"/>
    <property type="match status" value="1"/>
</dbReference>
<name>A0A964T3X0_9HYPH</name>
<dbReference type="Gene3D" id="1.10.10.60">
    <property type="entry name" value="Homeodomain-like"/>
    <property type="match status" value="1"/>
</dbReference>
<evidence type="ECO:0000256" key="3">
    <source>
        <dbReference type="ARBA" id="ARBA00023163"/>
    </source>
</evidence>
<dbReference type="InterPro" id="IPR009057">
    <property type="entry name" value="Homeodomain-like_sf"/>
</dbReference>
<dbReference type="EMBL" id="SPKJ01000020">
    <property type="protein sequence ID" value="MYZ47740.1"/>
    <property type="molecule type" value="Genomic_DNA"/>
</dbReference>
<dbReference type="PANTHER" id="PTHR43280:SF32">
    <property type="entry name" value="TRANSCRIPTIONAL REGULATORY PROTEIN"/>
    <property type="match status" value="1"/>
</dbReference>
<dbReference type="CDD" id="cd06999">
    <property type="entry name" value="cupin_HpaA-like_N"/>
    <property type="match status" value="1"/>
</dbReference>
<dbReference type="AlphaFoldDB" id="A0A964T3X0"/>
<dbReference type="SMART" id="SM00342">
    <property type="entry name" value="HTH_ARAC"/>
    <property type="match status" value="1"/>
</dbReference>
<gene>
    <name evidence="5" type="ORF">E4O86_08445</name>
</gene>
<dbReference type="PRINTS" id="PR00032">
    <property type="entry name" value="HTHARAC"/>
</dbReference>
<dbReference type="GO" id="GO:0043565">
    <property type="term" value="F:sequence-specific DNA binding"/>
    <property type="evidence" value="ECO:0007669"/>
    <property type="project" value="InterPro"/>
</dbReference>
<dbReference type="GO" id="GO:0003700">
    <property type="term" value="F:DNA-binding transcription factor activity"/>
    <property type="evidence" value="ECO:0007669"/>
    <property type="project" value="InterPro"/>
</dbReference>
<proteinExistence type="predicted"/>
<feature type="domain" description="HTH araC/xylS-type" evidence="4">
    <location>
        <begin position="219"/>
        <end position="317"/>
    </location>
</feature>
<dbReference type="InterPro" id="IPR014710">
    <property type="entry name" value="RmlC-like_jellyroll"/>
</dbReference>
<dbReference type="PROSITE" id="PS01124">
    <property type="entry name" value="HTH_ARAC_FAMILY_2"/>
    <property type="match status" value="1"/>
</dbReference>
<dbReference type="SUPFAM" id="SSF51182">
    <property type="entry name" value="RmlC-like cupins"/>
    <property type="match status" value="1"/>
</dbReference>
<keyword evidence="2" id="KW-0238">DNA-binding</keyword>
<keyword evidence="6" id="KW-1185">Reference proteome</keyword>
<evidence type="ECO:0000313" key="5">
    <source>
        <dbReference type="EMBL" id="MYZ47740.1"/>
    </source>
</evidence>
<dbReference type="InterPro" id="IPR047264">
    <property type="entry name" value="Cupin_HpaA-like_N"/>
</dbReference>
<evidence type="ECO:0000313" key="6">
    <source>
        <dbReference type="Proteomes" id="UP000773614"/>
    </source>
</evidence>
<dbReference type="InterPro" id="IPR020449">
    <property type="entry name" value="Tscrpt_reg_AraC-type_HTH"/>
</dbReference>
<comment type="caution">
    <text evidence="5">The sequence shown here is derived from an EMBL/GenBank/DDBJ whole genome shotgun (WGS) entry which is preliminary data.</text>
</comment>